<keyword evidence="2" id="KW-1185">Reference proteome</keyword>
<dbReference type="Proteomes" id="UP001303046">
    <property type="component" value="Unassembled WGS sequence"/>
</dbReference>
<evidence type="ECO:0000313" key="2">
    <source>
        <dbReference type="Proteomes" id="UP001303046"/>
    </source>
</evidence>
<dbReference type="EMBL" id="JAVFWL010000002">
    <property type="protein sequence ID" value="KAK6735064.1"/>
    <property type="molecule type" value="Genomic_DNA"/>
</dbReference>
<evidence type="ECO:0000313" key="1">
    <source>
        <dbReference type="EMBL" id="KAK6735064.1"/>
    </source>
</evidence>
<reference evidence="1 2" key="1">
    <citation type="submission" date="2023-08" db="EMBL/GenBank/DDBJ databases">
        <title>A Necator americanus chromosomal reference genome.</title>
        <authorList>
            <person name="Ilik V."/>
            <person name="Petrzelkova K.J."/>
            <person name="Pardy F."/>
            <person name="Fuh T."/>
            <person name="Niatou-Singa F.S."/>
            <person name="Gouil Q."/>
            <person name="Baker L."/>
            <person name="Ritchie M.E."/>
            <person name="Jex A.R."/>
            <person name="Gazzola D."/>
            <person name="Li H."/>
            <person name="Toshio Fujiwara R."/>
            <person name="Zhan B."/>
            <person name="Aroian R.V."/>
            <person name="Pafco B."/>
            <person name="Schwarz E.M."/>
        </authorList>
    </citation>
    <scope>NUCLEOTIDE SEQUENCE [LARGE SCALE GENOMIC DNA]</scope>
    <source>
        <strain evidence="1 2">Aroian</strain>
        <tissue evidence="1">Whole animal</tissue>
    </source>
</reference>
<name>A0ABR1C983_NECAM</name>
<accession>A0ABR1C983</accession>
<gene>
    <name evidence="1" type="primary">Necator_chrII.g6121</name>
    <name evidence="1" type="ORF">RB195_018328</name>
</gene>
<proteinExistence type="predicted"/>
<comment type="caution">
    <text evidence="1">The sequence shown here is derived from an EMBL/GenBank/DDBJ whole genome shotgun (WGS) entry which is preliminary data.</text>
</comment>
<organism evidence="1 2">
    <name type="scientific">Necator americanus</name>
    <name type="common">Human hookworm</name>
    <dbReference type="NCBI Taxonomy" id="51031"/>
    <lineage>
        <taxon>Eukaryota</taxon>
        <taxon>Metazoa</taxon>
        <taxon>Ecdysozoa</taxon>
        <taxon>Nematoda</taxon>
        <taxon>Chromadorea</taxon>
        <taxon>Rhabditida</taxon>
        <taxon>Rhabditina</taxon>
        <taxon>Rhabditomorpha</taxon>
        <taxon>Strongyloidea</taxon>
        <taxon>Ancylostomatidae</taxon>
        <taxon>Bunostominae</taxon>
        <taxon>Necator</taxon>
    </lineage>
</organism>
<sequence length="166" mass="19998">MPEMIDFFEQQQQPNRTMRRCGPTPALTIIQRFTIKLRRRRSPWLLYGRREVLQRRVYLLLLVISMPKLVREERMRNFTSGPTTAKKRTGGEAFRVYAGRGFHPVERTILKRFCLTDVAVVPKFYTGSDHRLFRKYRYASKLLRRFRNGQHEKYDRLVEHLHDSEI</sequence>
<protein>
    <submittedName>
        <fullName evidence="1">Uncharacterized protein</fullName>
    </submittedName>
</protein>